<name>Q1LJY8_CUPMC</name>
<proteinExistence type="predicted"/>
<dbReference type="STRING" id="266264.Rmet_2665"/>
<reference evidence="3" key="1">
    <citation type="journal article" date="2010" name="PLoS ONE">
        <title>The complete genome sequence of Cupriavidus metallidurans strain CH34, a master survivalist in harsh and anthropogenic environments.</title>
        <authorList>
            <person name="Janssen P.J."/>
            <person name="Van Houdt R."/>
            <person name="Moors H."/>
            <person name="Monsieurs P."/>
            <person name="Morin N."/>
            <person name="Michaux A."/>
            <person name="Benotmane M.A."/>
            <person name="Leys N."/>
            <person name="Vallaeys T."/>
            <person name="Lapidus A."/>
            <person name="Monchy S."/>
            <person name="Medigue C."/>
            <person name="Taghavi S."/>
            <person name="McCorkle S."/>
            <person name="Dunn J."/>
            <person name="van der Lelie D."/>
            <person name="Mergeay M."/>
        </authorList>
    </citation>
    <scope>NUCLEOTIDE SEQUENCE [LARGE SCALE GENOMIC DNA]</scope>
    <source>
        <strain evidence="3">ATCC 43123 / DSM 2839 / NBRC 102507 / CH34</strain>
    </source>
</reference>
<evidence type="ECO:0000256" key="1">
    <source>
        <dbReference type="SAM" id="MobiDB-lite"/>
    </source>
</evidence>
<gene>
    <name evidence="2" type="ordered locus">Rmet_2665</name>
</gene>
<dbReference type="HOGENOM" id="CLU_2234304_0_0_4"/>
<accession>Q1LJY8</accession>
<dbReference type="AlphaFoldDB" id="Q1LJY8"/>
<evidence type="ECO:0000313" key="3">
    <source>
        <dbReference type="Proteomes" id="UP000002429"/>
    </source>
</evidence>
<sequence length="105" mass="12332">MIMHTYQYELVDPKCRSSINLAEHAKDIAHAFYFVQFQISDLRFYRDRFKFSVQSPLTPADARSMGRHIASCAKKLAQAATRVYNQKKSQDPKFAQSKQLFKRRK</sequence>
<organism evidence="2 3">
    <name type="scientific">Cupriavidus metallidurans (strain ATCC 43123 / DSM 2839 / NBRC 102507 / CH34)</name>
    <name type="common">Ralstonia metallidurans</name>
    <dbReference type="NCBI Taxonomy" id="266264"/>
    <lineage>
        <taxon>Bacteria</taxon>
        <taxon>Pseudomonadati</taxon>
        <taxon>Pseudomonadota</taxon>
        <taxon>Betaproteobacteria</taxon>
        <taxon>Burkholderiales</taxon>
        <taxon>Burkholderiaceae</taxon>
        <taxon>Cupriavidus</taxon>
    </lineage>
</organism>
<evidence type="ECO:0000313" key="2">
    <source>
        <dbReference type="EMBL" id="ABF09538.1"/>
    </source>
</evidence>
<dbReference type="Proteomes" id="UP000002429">
    <property type="component" value="Chromosome"/>
</dbReference>
<dbReference type="KEGG" id="rme:Rmet_2665"/>
<protein>
    <submittedName>
        <fullName evidence="2">Uncharacterized protein</fullName>
    </submittedName>
</protein>
<keyword evidence="3" id="KW-1185">Reference proteome</keyword>
<feature type="region of interest" description="Disordered" evidence="1">
    <location>
        <begin position="83"/>
        <end position="105"/>
    </location>
</feature>
<dbReference type="EMBL" id="CP000352">
    <property type="protein sequence ID" value="ABF09538.1"/>
    <property type="molecule type" value="Genomic_DNA"/>
</dbReference>